<reference evidence="1 2" key="2">
    <citation type="submission" date="2009-02" db="EMBL/GenBank/DDBJ databases">
        <title>Draft genome sequence of Clostridium methylpentosum (DSM 5476).</title>
        <authorList>
            <person name="Sudarsanam P."/>
            <person name="Ley R."/>
            <person name="Guruge J."/>
            <person name="Turnbaugh P.J."/>
            <person name="Mahowald M."/>
            <person name="Liep D."/>
            <person name="Gordon J."/>
        </authorList>
    </citation>
    <scope>NUCLEOTIDE SEQUENCE [LARGE SCALE GENOMIC DNA]</scope>
    <source>
        <strain evidence="1 2">DSM 5476</strain>
    </source>
</reference>
<proteinExistence type="predicted"/>
<sequence length="52" mass="6014">MSSSKFIVSLKSLKKHSFRFELAAIIRMGFCIIISIRYNPKIWRSASPGFSY</sequence>
<evidence type="ECO:0000313" key="2">
    <source>
        <dbReference type="Proteomes" id="UP000003340"/>
    </source>
</evidence>
<reference evidence="1 2" key="1">
    <citation type="submission" date="2009-01" db="EMBL/GenBank/DDBJ databases">
        <authorList>
            <person name="Fulton L."/>
            <person name="Clifton S."/>
            <person name="Fulton B."/>
            <person name="Xu J."/>
            <person name="Minx P."/>
            <person name="Pepin K.H."/>
            <person name="Johnson M."/>
            <person name="Bhonagiri V."/>
            <person name="Nash W.E."/>
            <person name="Mardis E.R."/>
            <person name="Wilson R.K."/>
        </authorList>
    </citation>
    <scope>NUCLEOTIDE SEQUENCE [LARGE SCALE GENOMIC DNA]</scope>
    <source>
        <strain evidence="1 2">DSM 5476</strain>
    </source>
</reference>
<gene>
    <name evidence="1" type="ORF">CLOSTMETH_01974</name>
</gene>
<dbReference type="HOGENOM" id="CLU_3078437_0_0_9"/>
<keyword evidence="2" id="KW-1185">Reference proteome</keyword>
<comment type="caution">
    <text evidence="1">The sequence shown here is derived from an EMBL/GenBank/DDBJ whole genome shotgun (WGS) entry which is preliminary data.</text>
</comment>
<accession>C0EDP6</accession>
<dbReference type="AlphaFoldDB" id="C0EDP6"/>
<dbReference type="EMBL" id="ACEC01000065">
    <property type="protein sequence ID" value="EEG30393.1"/>
    <property type="molecule type" value="Genomic_DNA"/>
</dbReference>
<dbReference type="Proteomes" id="UP000003340">
    <property type="component" value="Unassembled WGS sequence"/>
</dbReference>
<name>C0EDP6_9FIRM</name>
<organism evidence="1 2">
    <name type="scientific">[Clostridium] methylpentosum DSM 5476</name>
    <dbReference type="NCBI Taxonomy" id="537013"/>
    <lineage>
        <taxon>Bacteria</taxon>
        <taxon>Bacillati</taxon>
        <taxon>Bacillota</taxon>
        <taxon>Clostridia</taxon>
        <taxon>Eubacteriales</taxon>
        <taxon>Oscillospiraceae</taxon>
        <taxon>Oscillospiraceae incertae sedis</taxon>
    </lineage>
</organism>
<protein>
    <submittedName>
        <fullName evidence="1">Uncharacterized protein</fullName>
    </submittedName>
</protein>
<evidence type="ECO:0000313" key="1">
    <source>
        <dbReference type="EMBL" id="EEG30393.1"/>
    </source>
</evidence>
<dbReference type="STRING" id="537013.CLOSTMETH_01974"/>